<keyword evidence="1 2" id="KW-0732">Signal</keyword>
<protein>
    <submittedName>
        <fullName evidence="5">Polysaccharide export protein</fullName>
    </submittedName>
</protein>
<reference evidence="5 6" key="1">
    <citation type="journal article" date="2019" name="Genome Biol. Evol.">
        <title>Day and night: Metabolic profiles and evolutionary relationships of six axenic non-marine cyanobacteria.</title>
        <authorList>
            <person name="Will S.E."/>
            <person name="Henke P."/>
            <person name="Boedeker C."/>
            <person name="Huang S."/>
            <person name="Brinkmann H."/>
            <person name="Rohde M."/>
            <person name="Jarek M."/>
            <person name="Friedl T."/>
            <person name="Seufert S."/>
            <person name="Schumacher M."/>
            <person name="Overmann J."/>
            <person name="Neumann-Schaal M."/>
            <person name="Petersen J."/>
        </authorList>
    </citation>
    <scope>NUCLEOTIDE SEQUENCE [LARGE SCALE GENOMIC DNA]</scope>
    <source>
        <strain evidence="5 6">PCC 6912</strain>
    </source>
</reference>
<evidence type="ECO:0000259" key="3">
    <source>
        <dbReference type="Pfam" id="PF02563"/>
    </source>
</evidence>
<dbReference type="InterPro" id="IPR049712">
    <property type="entry name" value="Poly_export"/>
</dbReference>
<dbReference type="Proteomes" id="UP000268857">
    <property type="component" value="Unassembled WGS sequence"/>
</dbReference>
<keyword evidence="6" id="KW-1185">Reference proteome</keyword>
<dbReference type="Gene3D" id="3.30.1950.10">
    <property type="entry name" value="wza like domain"/>
    <property type="match status" value="1"/>
</dbReference>
<dbReference type="RefSeq" id="WP_016873859.1">
    <property type="nucleotide sequence ID" value="NZ_AJLN01000050.1"/>
</dbReference>
<feature type="signal peptide" evidence="2">
    <location>
        <begin position="1"/>
        <end position="33"/>
    </location>
</feature>
<evidence type="ECO:0000256" key="1">
    <source>
        <dbReference type="ARBA" id="ARBA00022729"/>
    </source>
</evidence>
<organism evidence="5 6">
    <name type="scientific">Chlorogloeopsis fritschii PCC 6912</name>
    <dbReference type="NCBI Taxonomy" id="211165"/>
    <lineage>
        <taxon>Bacteria</taxon>
        <taxon>Bacillati</taxon>
        <taxon>Cyanobacteriota</taxon>
        <taxon>Cyanophyceae</taxon>
        <taxon>Nostocales</taxon>
        <taxon>Chlorogloeopsidaceae</taxon>
        <taxon>Chlorogloeopsis</taxon>
    </lineage>
</organism>
<dbReference type="InterPro" id="IPR019554">
    <property type="entry name" value="Soluble_ligand-bd"/>
</dbReference>
<feature type="domain" description="Polysaccharide export protein N-terminal" evidence="3">
    <location>
        <begin position="45"/>
        <end position="119"/>
    </location>
</feature>
<name>A0A3S0XTA6_CHLFR</name>
<feature type="domain" description="Soluble ligand binding" evidence="4">
    <location>
        <begin position="126"/>
        <end position="187"/>
    </location>
</feature>
<dbReference type="Gene3D" id="3.10.560.10">
    <property type="entry name" value="Outer membrane lipoprotein wza domain like"/>
    <property type="match status" value="2"/>
</dbReference>
<gene>
    <name evidence="5" type="ORF">PCC6912_30520</name>
</gene>
<dbReference type="PANTHER" id="PTHR33619:SF3">
    <property type="entry name" value="POLYSACCHARIDE EXPORT PROTEIN GFCE-RELATED"/>
    <property type="match status" value="1"/>
</dbReference>
<dbReference type="InterPro" id="IPR003715">
    <property type="entry name" value="Poly_export_N"/>
</dbReference>
<sequence length="355" mass="38478">MLNTYLLKIISQPIVGMALLTAFSIACPSNSFAQQAQPILAPSTQVDKNYILGEGDRIRVNIFEVPKNTSEYIIPSSGAINLPLIGNVLVQGLTPKQAADKISQKYSRFLKRPMISVNLLAPPINITVAGEVTSPGVYTLNSLTDAGNHRELTLSKVIQLAGGIKPEANIRNIVVRRPTRSGTEQTINIDLWKLLWNLLRNGDTNQEIIVEDGDRIVIPTATAQNSAEVTQLATTLSPPRVSVGVIGEVKKPGQVELLHNSSLNQAILAAGGFNDVRASSSTVDLIRLNSNSSVTKHTIKIDFAAGINDQTNPILRNNDVVVVYRRPTRTPDSIGALCNSICKVLGMLRSVFTRF</sequence>
<dbReference type="OrthoDB" id="9793939at2"/>
<comment type="caution">
    <text evidence="5">The sequence shown here is derived from an EMBL/GenBank/DDBJ whole genome shotgun (WGS) entry which is preliminary data.</text>
</comment>
<feature type="domain" description="Soluble ligand binding" evidence="4">
    <location>
        <begin position="243"/>
        <end position="290"/>
    </location>
</feature>
<dbReference type="Pfam" id="PF02563">
    <property type="entry name" value="Poly_export"/>
    <property type="match status" value="1"/>
</dbReference>
<evidence type="ECO:0000259" key="4">
    <source>
        <dbReference type="Pfam" id="PF10531"/>
    </source>
</evidence>
<evidence type="ECO:0000313" key="5">
    <source>
        <dbReference type="EMBL" id="RUR80192.1"/>
    </source>
</evidence>
<dbReference type="STRING" id="211165.GCA_000317285_01395"/>
<dbReference type="EMBL" id="RSCJ01000011">
    <property type="protein sequence ID" value="RUR80192.1"/>
    <property type="molecule type" value="Genomic_DNA"/>
</dbReference>
<dbReference type="PANTHER" id="PTHR33619">
    <property type="entry name" value="POLYSACCHARIDE EXPORT PROTEIN GFCE-RELATED"/>
    <property type="match status" value="1"/>
</dbReference>
<evidence type="ECO:0000313" key="6">
    <source>
        <dbReference type="Proteomes" id="UP000268857"/>
    </source>
</evidence>
<dbReference type="Pfam" id="PF10531">
    <property type="entry name" value="SLBB"/>
    <property type="match status" value="2"/>
</dbReference>
<feature type="chain" id="PRO_5018686829" evidence="2">
    <location>
        <begin position="34"/>
        <end position="355"/>
    </location>
</feature>
<dbReference type="AlphaFoldDB" id="A0A3S0XTA6"/>
<accession>A0A3S0XTA6</accession>
<evidence type="ECO:0000256" key="2">
    <source>
        <dbReference type="SAM" id="SignalP"/>
    </source>
</evidence>
<dbReference type="GO" id="GO:0015159">
    <property type="term" value="F:polysaccharide transmembrane transporter activity"/>
    <property type="evidence" value="ECO:0007669"/>
    <property type="project" value="InterPro"/>
</dbReference>
<proteinExistence type="predicted"/>